<accession>A0A0C2SR40</accession>
<dbReference type="Pfam" id="PF12697">
    <property type="entry name" value="Abhydrolase_6"/>
    <property type="match status" value="1"/>
</dbReference>
<dbReference type="InterPro" id="IPR029058">
    <property type="entry name" value="AB_hydrolase_fold"/>
</dbReference>
<dbReference type="Proteomes" id="UP000054549">
    <property type="component" value="Unassembled WGS sequence"/>
</dbReference>
<protein>
    <recommendedName>
        <fullName evidence="1">AB hydrolase-1 domain-containing protein</fullName>
    </recommendedName>
</protein>
<keyword evidence="3" id="KW-1185">Reference proteome</keyword>
<dbReference type="Gene3D" id="3.40.50.1820">
    <property type="entry name" value="alpha/beta hydrolase"/>
    <property type="match status" value="1"/>
</dbReference>
<dbReference type="InterPro" id="IPR000073">
    <property type="entry name" value="AB_hydrolase_1"/>
</dbReference>
<sequence>MIYEKLVTSSGIEFAYTDSGVPSQSQYATIIAVHGMIFCAPVFKRAQEVAFKRGVRFVAINRRNYPGSTSFTPEESHTLEQGSSEEKAEFWRDRGHEIAVFIDAFIKENNIPPISNGGQSGGIILLGWSLGCGEANTTVAHVDTLPPLLCSRLAAYIRALILYDASPRVLGLPVTVNEWGPFHGERIPPELRAQASLQWTTAYFEHGDLSARDPNALSFTLPSTGRPGTIHNMSQSDQEEIIQLQELANDSTFIRHLTDQRRDAYRKAFYDSSIRQLLPNMKVSYIVGEQSHSVMISGLWDVQKEADENKNVSIDFRLIPGFNHFAHWDEPERAVDLFLECAVF</sequence>
<dbReference type="OrthoDB" id="3251587at2759"/>
<dbReference type="EMBL" id="KN818240">
    <property type="protein sequence ID" value="KIL65760.1"/>
    <property type="molecule type" value="Genomic_DNA"/>
</dbReference>
<dbReference type="HOGENOM" id="CLU_045014_0_0_1"/>
<evidence type="ECO:0000313" key="3">
    <source>
        <dbReference type="Proteomes" id="UP000054549"/>
    </source>
</evidence>
<gene>
    <name evidence="2" type="ORF">M378DRAFT_161765</name>
</gene>
<organism evidence="2 3">
    <name type="scientific">Amanita muscaria (strain Koide BX008)</name>
    <dbReference type="NCBI Taxonomy" id="946122"/>
    <lineage>
        <taxon>Eukaryota</taxon>
        <taxon>Fungi</taxon>
        <taxon>Dikarya</taxon>
        <taxon>Basidiomycota</taxon>
        <taxon>Agaricomycotina</taxon>
        <taxon>Agaricomycetes</taxon>
        <taxon>Agaricomycetidae</taxon>
        <taxon>Agaricales</taxon>
        <taxon>Pluteineae</taxon>
        <taxon>Amanitaceae</taxon>
        <taxon>Amanita</taxon>
    </lineage>
</organism>
<dbReference type="InParanoid" id="A0A0C2SR40"/>
<dbReference type="AlphaFoldDB" id="A0A0C2SR40"/>
<feature type="domain" description="AB hydrolase-1" evidence="1">
    <location>
        <begin position="30"/>
        <end position="336"/>
    </location>
</feature>
<reference evidence="2 3" key="1">
    <citation type="submission" date="2014-04" db="EMBL/GenBank/DDBJ databases">
        <title>Evolutionary Origins and Diversification of the Mycorrhizal Mutualists.</title>
        <authorList>
            <consortium name="DOE Joint Genome Institute"/>
            <consortium name="Mycorrhizal Genomics Consortium"/>
            <person name="Kohler A."/>
            <person name="Kuo A."/>
            <person name="Nagy L.G."/>
            <person name="Floudas D."/>
            <person name="Copeland A."/>
            <person name="Barry K.W."/>
            <person name="Cichocki N."/>
            <person name="Veneault-Fourrey C."/>
            <person name="LaButti K."/>
            <person name="Lindquist E.A."/>
            <person name="Lipzen A."/>
            <person name="Lundell T."/>
            <person name="Morin E."/>
            <person name="Murat C."/>
            <person name="Riley R."/>
            <person name="Ohm R."/>
            <person name="Sun H."/>
            <person name="Tunlid A."/>
            <person name="Henrissat B."/>
            <person name="Grigoriev I.V."/>
            <person name="Hibbett D.S."/>
            <person name="Martin F."/>
        </authorList>
    </citation>
    <scope>NUCLEOTIDE SEQUENCE [LARGE SCALE GENOMIC DNA]</scope>
    <source>
        <strain evidence="2 3">Koide BX008</strain>
    </source>
</reference>
<name>A0A0C2SR40_AMAMK</name>
<evidence type="ECO:0000313" key="2">
    <source>
        <dbReference type="EMBL" id="KIL65760.1"/>
    </source>
</evidence>
<dbReference type="SUPFAM" id="SSF53474">
    <property type="entry name" value="alpha/beta-Hydrolases"/>
    <property type="match status" value="1"/>
</dbReference>
<evidence type="ECO:0000259" key="1">
    <source>
        <dbReference type="Pfam" id="PF12697"/>
    </source>
</evidence>
<proteinExistence type="predicted"/>